<dbReference type="Gene3D" id="3.40.50.620">
    <property type="entry name" value="HUPs"/>
    <property type="match status" value="1"/>
</dbReference>
<feature type="domain" description="Glutamyl/glutaminyl-tRNA synthetase class Ib anti-codon binding" evidence="15">
    <location>
        <begin position="559"/>
        <end position="641"/>
    </location>
</feature>
<gene>
    <name evidence="17" type="ORF">Bathy01g03590</name>
</gene>
<dbReference type="InterPro" id="IPR050132">
    <property type="entry name" value="Gln/Glu-tRNA_Ligase"/>
</dbReference>
<keyword evidence="4" id="KW-0963">Cytoplasm</keyword>
<feature type="region of interest" description="Disordered" evidence="13">
    <location>
        <begin position="187"/>
        <end position="230"/>
    </location>
</feature>
<dbReference type="RefSeq" id="XP_007515745.1">
    <property type="nucleotide sequence ID" value="XM_007515683.1"/>
</dbReference>
<dbReference type="AlphaFoldDB" id="K8EAA6"/>
<evidence type="ECO:0000259" key="16">
    <source>
        <dbReference type="Pfam" id="PF20974"/>
    </source>
</evidence>
<evidence type="ECO:0000259" key="14">
    <source>
        <dbReference type="Pfam" id="PF00749"/>
    </source>
</evidence>
<dbReference type="Gene3D" id="2.40.240.10">
    <property type="entry name" value="Ribosomal Protein L25, Chain P"/>
    <property type="match status" value="1"/>
</dbReference>
<organism evidence="17 18">
    <name type="scientific">Bathycoccus prasinos</name>
    <dbReference type="NCBI Taxonomy" id="41875"/>
    <lineage>
        <taxon>Eukaryota</taxon>
        <taxon>Viridiplantae</taxon>
        <taxon>Chlorophyta</taxon>
        <taxon>Mamiellophyceae</taxon>
        <taxon>Mamiellales</taxon>
        <taxon>Bathycoccaceae</taxon>
        <taxon>Bathycoccus</taxon>
    </lineage>
</organism>
<evidence type="ECO:0000256" key="4">
    <source>
        <dbReference type="ARBA" id="ARBA00022490"/>
    </source>
</evidence>
<dbReference type="EC" id="6.1.1.17" evidence="3"/>
<dbReference type="GO" id="GO:0006424">
    <property type="term" value="P:glutamyl-tRNA aminoacylation"/>
    <property type="evidence" value="ECO:0007669"/>
    <property type="project" value="InterPro"/>
</dbReference>
<dbReference type="PROSITE" id="PS00178">
    <property type="entry name" value="AA_TRNA_LIGASE_I"/>
    <property type="match status" value="1"/>
</dbReference>
<dbReference type="KEGG" id="bpg:Bathy01g03590"/>
<dbReference type="SUPFAM" id="SSF47616">
    <property type="entry name" value="GST C-terminal domain-like"/>
    <property type="match status" value="1"/>
</dbReference>
<comment type="similarity">
    <text evidence="2">Belongs to the class-I aminoacyl-tRNA synthetase family. Glutamate--tRNA ligase type 2 subfamily.</text>
</comment>
<dbReference type="InterPro" id="IPR014729">
    <property type="entry name" value="Rossmann-like_a/b/a_fold"/>
</dbReference>
<dbReference type="SUPFAM" id="SSF50715">
    <property type="entry name" value="Ribosomal protein L25-like"/>
    <property type="match status" value="1"/>
</dbReference>
<keyword evidence="6 12" id="KW-0547">Nucleotide-binding</keyword>
<dbReference type="InterPro" id="IPR001412">
    <property type="entry name" value="aa-tRNA-synth_I_CS"/>
</dbReference>
<evidence type="ECO:0000256" key="11">
    <source>
        <dbReference type="ARBA" id="ARBA00048351"/>
    </source>
</evidence>
<dbReference type="EMBL" id="FO082278">
    <property type="protein sequence ID" value="CCO14624.1"/>
    <property type="molecule type" value="Genomic_DNA"/>
</dbReference>
<evidence type="ECO:0000256" key="9">
    <source>
        <dbReference type="ARBA" id="ARBA00023146"/>
    </source>
</evidence>
<dbReference type="Pfam" id="PF00749">
    <property type="entry name" value="tRNA-synt_1c"/>
    <property type="match status" value="1"/>
</dbReference>
<feature type="domain" description="Glutamyl/glutaminyl-tRNA synthetase class Ib catalytic" evidence="14">
    <location>
        <begin position="241"/>
        <end position="545"/>
    </location>
</feature>
<dbReference type="InterPro" id="IPR011035">
    <property type="entry name" value="Ribosomal_bL25/Gln-tRNA_synth"/>
</dbReference>
<dbReference type="InterPro" id="IPR020058">
    <property type="entry name" value="Glu/Gln-tRNA-synth_Ib_cat-dom"/>
</dbReference>
<evidence type="ECO:0000256" key="10">
    <source>
        <dbReference type="ARBA" id="ARBA00030865"/>
    </source>
</evidence>
<dbReference type="OrthoDB" id="10250478at2759"/>
<dbReference type="GO" id="GO:0004818">
    <property type="term" value="F:glutamate-tRNA ligase activity"/>
    <property type="evidence" value="ECO:0007669"/>
    <property type="project" value="UniProtKB-EC"/>
</dbReference>
<dbReference type="InterPro" id="IPR036282">
    <property type="entry name" value="Glutathione-S-Trfase_C_sf"/>
</dbReference>
<dbReference type="GO" id="GO:0048608">
    <property type="term" value="P:reproductive structure development"/>
    <property type="evidence" value="ECO:0007669"/>
    <property type="project" value="UniProtKB-ARBA"/>
</dbReference>
<dbReference type="eggNOG" id="KOG1147">
    <property type="taxonomic scope" value="Eukaryota"/>
</dbReference>
<dbReference type="NCBIfam" id="TIGR00463">
    <property type="entry name" value="gltX_arch"/>
    <property type="match status" value="1"/>
</dbReference>
<evidence type="ECO:0000313" key="18">
    <source>
        <dbReference type="Proteomes" id="UP000198341"/>
    </source>
</evidence>
<dbReference type="PRINTS" id="PR00987">
    <property type="entry name" value="TRNASYNTHGLU"/>
</dbReference>
<evidence type="ECO:0000256" key="2">
    <source>
        <dbReference type="ARBA" id="ARBA00008927"/>
    </source>
</evidence>
<name>K8EAA6_9CHLO</name>
<feature type="compositionally biased region" description="Low complexity" evidence="13">
    <location>
        <begin position="41"/>
        <end position="62"/>
    </location>
</feature>
<keyword evidence="5 12" id="KW-0436">Ligase</keyword>
<dbReference type="InterPro" id="IPR020056">
    <property type="entry name" value="Rbsml_bL25/Gln-tRNA_synth_N"/>
</dbReference>
<dbReference type="InterPro" id="IPR020059">
    <property type="entry name" value="Glu/Gln-tRNA-synth_Ib_codon-bd"/>
</dbReference>
<dbReference type="SUPFAM" id="SSF52374">
    <property type="entry name" value="Nucleotidylyl transferase"/>
    <property type="match status" value="1"/>
</dbReference>
<evidence type="ECO:0000256" key="5">
    <source>
        <dbReference type="ARBA" id="ARBA00022598"/>
    </source>
</evidence>
<dbReference type="PANTHER" id="PTHR43097">
    <property type="entry name" value="GLUTAMINE-TRNA LIGASE"/>
    <property type="match status" value="1"/>
</dbReference>
<accession>K8EAA6</accession>
<dbReference type="Gene3D" id="1.20.1050.130">
    <property type="match status" value="1"/>
</dbReference>
<dbReference type="GO" id="GO:0005829">
    <property type="term" value="C:cytosol"/>
    <property type="evidence" value="ECO:0007669"/>
    <property type="project" value="TreeGrafter"/>
</dbReference>
<dbReference type="InterPro" id="IPR004526">
    <property type="entry name" value="Glu-tRNA-synth_arc/euk"/>
</dbReference>
<dbReference type="GO" id="GO:0009791">
    <property type="term" value="P:post-embryonic development"/>
    <property type="evidence" value="ECO:0007669"/>
    <property type="project" value="UniProtKB-ARBA"/>
</dbReference>
<reference evidence="17 18" key="1">
    <citation type="submission" date="2011-10" db="EMBL/GenBank/DDBJ databases">
        <authorList>
            <person name="Genoscope - CEA"/>
        </authorList>
    </citation>
    <scope>NUCLEOTIDE SEQUENCE [LARGE SCALE GENOMIC DNA]</scope>
    <source>
        <strain evidence="17 18">RCC 1105</strain>
    </source>
</reference>
<dbReference type="PANTHER" id="PTHR43097:SF5">
    <property type="entry name" value="GLUTAMATE--TRNA LIGASE"/>
    <property type="match status" value="1"/>
</dbReference>
<sequence>MGAKASTSLDSSSSSSKEGASDSGGQSGGGASSSKATNNDAAGVVGVSKSSSKSASTTSSLLSKEEMRSVREFLEEAKEVAKTAAKASKNGDAMKTLEKQLKTIDSYLQTRTYFATDRMQTEADVAMCKALNGVKDGVVEKYAEIKRFVELMRQTNAAGGLAPALEEGGDDAAVEALGKRVEKMAVGGGEPGKISKGQAKKDAAKAAKKAAKEANKSNDGGGKKPTSGSFEIDLKDAEEGKVCTRFPPEPSGYLHIGHAKAALLNHYFARRYKGTLILRFDDTNPAKEKQDFVDNILKDCATLGLDYDKLTYTSDSFPQILKLGDTMMKEGKLYVDTTPVDKMREERMSKTESACRTQSVEENMKLWEEMKKGSAVGVECCVRIKINMQSDNGCMRDPVCFRCNIETPHHRTGDKYKVYPTYDFACPFVDAIEGVTHALRTSEYKDREEQYQFIQKAQGQREVNLWDYSRMNFTYTTLSKRKLQWFVDNKHAADWTDPRFPTVQGVVRRGMRIEALKEFILSQGASKNMNTMEWDKIWAVNKKLIAPETPMHVAVNDEGRVKVIFDNCEDGDKWVTKPKNPKNKELGVNVVLRKKEVWLEQEEALKLKEGEEATFTMWGNAIPKKIHVAEDGKTIETIDATLNPDGDVKSTKVKVNWLPAYDELVALELHDFGYLITKKQPEDGDDFKDLVNLDSDKVTMCHGDCNLRTYQLGQIVELKNKGFYIIDKIGVEDSTPYVLFNVPGTGGKVA</sequence>
<keyword evidence="8 12" id="KW-0648">Protein biosynthesis</keyword>
<feature type="domain" description="tRNA synthetases class I (E and Q) anti-codon binding" evidence="16">
    <location>
        <begin position="654"/>
        <end position="727"/>
    </location>
</feature>
<dbReference type="Proteomes" id="UP000198341">
    <property type="component" value="Chromosome 1"/>
</dbReference>
<feature type="region of interest" description="Disordered" evidence="13">
    <location>
        <begin position="1"/>
        <end position="67"/>
    </location>
</feature>
<keyword evidence="7 12" id="KW-0067">ATP-binding</keyword>
<dbReference type="InterPro" id="IPR000924">
    <property type="entry name" value="Glu/Gln-tRNA-synth"/>
</dbReference>
<evidence type="ECO:0000256" key="1">
    <source>
        <dbReference type="ARBA" id="ARBA00004496"/>
    </source>
</evidence>
<evidence type="ECO:0000256" key="12">
    <source>
        <dbReference type="RuleBase" id="RU363037"/>
    </source>
</evidence>
<dbReference type="GeneID" id="19018094"/>
<feature type="compositionally biased region" description="Basic and acidic residues" evidence="13">
    <location>
        <begin position="199"/>
        <end position="216"/>
    </location>
</feature>
<keyword evidence="9 12" id="KW-0030">Aminoacyl-tRNA synthetase</keyword>
<comment type="catalytic activity">
    <reaction evidence="11">
        <text>tRNA(Glu) + L-glutamate + ATP = L-glutamyl-tRNA(Glu) + AMP + diphosphate</text>
        <dbReference type="Rhea" id="RHEA:23540"/>
        <dbReference type="Rhea" id="RHEA-COMP:9663"/>
        <dbReference type="Rhea" id="RHEA-COMP:9680"/>
        <dbReference type="ChEBI" id="CHEBI:29985"/>
        <dbReference type="ChEBI" id="CHEBI:30616"/>
        <dbReference type="ChEBI" id="CHEBI:33019"/>
        <dbReference type="ChEBI" id="CHEBI:78442"/>
        <dbReference type="ChEBI" id="CHEBI:78520"/>
        <dbReference type="ChEBI" id="CHEBI:456215"/>
        <dbReference type="EC" id="6.1.1.17"/>
    </reaction>
</comment>
<dbReference type="STRING" id="41875.K8EAA6"/>
<evidence type="ECO:0000256" key="3">
    <source>
        <dbReference type="ARBA" id="ARBA00012835"/>
    </source>
</evidence>
<proteinExistence type="inferred from homology"/>
<keyword evidence="18" id="KW-1185">Reference proteome</keyword>
<evidence type="ECO:0000256" key="8">
    <source>
        <dbReference type="ARBA" id="ARBA00022917"/>
    </source>
</evidence>
<feature type="compositionally biased region" description="Low complexity" evidence="13">
    <location>
        <begin position="1"/>
        <end position="24"/>
    </location>
</feature>
<evidence type="ECO:0000256" key="13">
    <source>
        <dbReference type="SAM" id="MobiDB-lite"/>
    </source>
</evidence>
<protein>
    <recommendedName>
        <fullName evidence="3">glutamate--tRNA ligase</fullName>
        <ecNumber evidence="3">6.1.1.17</ecNumber>
    </recommendedName>
    <alternativeName>
        <fullName evidence="10">Glutamyl-tRNA synthetase</fullName>
    </alternativeName>
</protein>
<evidence type="ECO:0000256" key="6">
    <source>
        <dbReference type="ARBA" id="ARBA00022741"/>
    </source>
</evidence>
<dbReference type="InterPro" id="IPR049437">
    <property type="entry name" value="tRNA-synt_1c_C2"/>
</dbReference>
<evidence type="ECO:0000313" key="17">
    <source>
        <dbReference type="EMBL" id="CCO14624.1"/>
    </source>
</evidence>
<dbReference type="GO" id="GO:0017102">
    <property type="term" value="C:methionyl glutamyl tRNA synthetase complex"/>
    <property type="evidence" value="ECO:0007669"/>
    <property type="project" value="TreeGrafter"/>
</dbReference>
<dbReference type="Pfam" id="PF20974">
    <property type="entry name" value="tRNA-synt_1c_C2"/>
    <property type="match status" value="1"/>
</dbReference>
<dbReference type="GO" id="GO:0005524">
    <property type="term" value="F:ATP binding"/>
    <property type="evidence" value="ECO:0007669"/>
    <property type="project" value="UniProtKB-KW"/>
</dbReference>
<dbReference type="Pfam" id="PF03950">
    <property type="entry name" value="tRNA-synt_1c_C"/>
    <property type="match status" value="1"/>
</dbReference>
<evidence type="ECO:0000259" key="15">
    <source>
        <dbReference type="Pfam" id="PF03950"/>
    </source>
</evidence>
<comment type="subcellular location">
    <subcellularLocation>
        <location evidence="1">Cytoplasm</location>
    </subcellularLocation>
</comment>
<dbReference type="FunFam" id="3.40.50.620:FF:000070">
    <property type="entry name" value="Bifunctional glutamate/proline--tRNA ligase"/>
    <property type="match status" value="1"/>
</dbReference>
<evidence type="ECO:0000256" key="7">
    <source>
        <dbReference type="ARBA" id="ARBA00022840"/>
    </source>
</evidence>